<feature type="binding site" evidence="9">
    <location>
        <position position="678"/>
    </location>
    <ligand>
        <name>Zn(2+)</name>
        <dbReference type="ChEBI" id="CHEBI:29105"/>
    </ligand>
</feature>
<comment type="catalytic activity">
    <reaction evidence="9">
        <text>tRNA(Ala) + L-alanine + ATP = L-alanyl-tRNA(Ala) + AMP + diphosphate</text>
        <dbReference type="Rhea" id="RHEA:12540"/>
        <dbReference type="Rhea" id="RHEA-COMP:9657"/>
        <dbReference type="Rhea" id="RHEA-COMP:9923"/>
        <dbReference type="ChEBI" id="CHEBI:30616"/>
        <dbReference type="ChEBI" id="CHEBI:33019"/>
        <dbReference type="ChEBI" id="CHEBI:57972"/>
        <dbReference type="ChEBI" id="CHEBI:78442"/>
        <dbReference type="ChEBI" id="CHEBI:78497"/>
        <dbReference type="ChEBI" id="CHEBI:456215"/>
        <dbReference type="EC" id="6.1.1.7"/>
    </reaction>
</comment>
<feature type="binding site" evidence="9">
    <location>
        <position position="572"/>
    </location>
    <ligand>
        <name>Zn(2+)</name>
        <dbReference type="ChEBI" id="CHEBI:29105"/>
    </ligand>
</feature>
<comment type="cofactor">
    <cofactor evidence="9">
        <name>Zn(2+)</name>
        <dbReference type="ChEBI" id="CHEBI:29105"/>
    </cofactor>
    <text evidence="9">Binds 1 zinc ion per subunit.</text>
</comment>
<dbReference type="InterPro" id="IPR012947">
    <property type="entry name" value="tRNA_SAD"/>
</dbReference>
<reference evidence="12 13" key="1">
    <citation type="submission" date="2024-09" db="EMBL/GenBank/DDBJ databases">
        <title>Laminarin stimulates single cell rates of sulfate reduction while oxygen inhibits transcriptomic activity in coastal marine sediment.</title>
        <authorList>
            <person name="Lindsay M."/>
            <person name="Orcutt B."/>
            <person name="Emerson D."/>
            <person name="Stepanauskas R."/>
            <person name="D'Angelo T."/>
        </authorList>
    </citation>
    <scope>NUCLEOTIDE SEQUENCE [LARGE SCALE GENOMIC DNA]</scope>
    <source>
        <strain evidence="12">SAG AM-311-K15</strain>
    </source>
</reference>
<evidence type="ECO:0000256" key="8">
    <source>
        <dbReference type="ARBA" id="ARBA00023146"/>
    </source>
</evidence>
<dbReference type="PRINTS" id="PR00980">
    <property type="entry name" value="TRNASYNTHALA"/>
</dbReference>
<dbReference type="Gene3D" id="3.10.310.40">
    <property type="match status" value="1"/>
</dbReference>
<keyword evidence="6 9" id="KW-0694">RNA-binding</keyword>
<dbReference type="Pfam" id="PF02272">
    <property type="entry name" value="DHHA1"/>
    <property type="match status" value="1"/>
</dbReference>
<dbReference type="SUPFAM" id="SSF55681">
    <property type="entry name" value="Class II aaRS and biotin synthetases"/>
    <property type="match status" value="1"/>
</dbReference>
<dbReference type="SUPFAM" id="SSF55186">
    <property type="entry name" value="ThrRS/AlaRS common domain"/>
    <property type="match status" value="1"/>
</dbReference>
<dbReference type="Proteomes" id="UP001594351">
    <property type="component" value="Unassembled WGS sequence"/>
</dbReference>
<evidence type="ECO:0000256" key="5">
    <source>
        <dbReference type="ARBA" id="ARBA00022840"/>
    </source>
</evidence>
<protein>
    <recommendedName>
        <fullName evidence="9">Alanine--tRNA ligase</fullName>
        <ecNumber evidence="9">6.1.1.7</ecNumber>
    </recommendedName>
    <alternativeName>
        <fullName evidence="9">Alanyl-tRNA synthetase</fullName>
        <shortName evidence="9">AlaRS</shortName>
    </alternativeName>
</protein>
<keyword evidence="4 9" id="KW-0547">Nucleotide-binding</keyword>
<keyword evidence="5 9" id="KW-0067">ATP-binding</keyword>
<dbReference type="PANTHER" id="PTHR11777:SF9">
    <property type="entry name" value="ALANINE--TRNA LIGASE, CYTOPLASMIC"/>
    <property type="match status" value="1"/>
</dbReference>
<dbReference type="InterPro" id="IPR050058">
    <property type="entry name" value="Ala-tRNA_ligase"/>
</dbReference>
<evidence type="ECO:0000259" key="11">
    <source>
        <dbReference type="PROSITE" id="PS50860"/>
    </source>
</evidence>
<feature type="binding site" evidence="9">
    <location>
        <position position="576"/>
    </location>
    <ligand>
        <name>Zn(2+)</name>
        <dbReference type="ChEBI" id="CHEBI:29105"/>
    </ligand>
</feature>
<dbReference type="Gene3D" id="2.40.30.130">
    <property type="match status" value="1"/>
</dbReference>
<comment type="function">
    <text evidence="9">Catalyzes the attachment of alanine to tRNA(Ala) in a two-step reaction: alanine is first activated by ATP to form Ala-AMP and then transferred to the acceptor end of tRNA(Ala). Also edits incorrectly charged Ser-tRNA(Ala) and Gly-tRNA(Ala) via its editing domain.</text>
</comment>
<evidence type="ECO:0000256" key="4">
    <source>
        <dbReference type="ARBA" id="ARBA00022741"/>
    </source>
</evidence>
<comment type="subcellular location">
    <subcellularLocation>
        <location evidence="9">Cytoplasm</location>
    </subcellularLocation>
</comment>
<evidence type="ECO:0000256" key="9">
    <source>
        <dbReference type="HAMAP-Rule" id="MF_00036"/>
    </source>
</evidence>
<accession>A0ABV6YTB9</accession>
<evidence type="ECO:0000256" key="1">
    <source>
        <dbReference type="ARBA" id="ARBA00008226"/>
    </source>
</evidence>
<dbReference type="GO" id="GO:0004813">
    <property type="term" value="F:alanine-tRNA ligase activity"/>
    <property type="evidence" value="ECO:0007669"/>
    <property type="project" value="UniProtKB-EC"/>
</dbReference>
<feature type="domain" description="Alanyl-transfer RNA synthetases family profile" evidence="11">
    <location>
        <begin position="1"/>
        <end position="717"/>
    </location>
</feature>
<proteinExistence type="inferred from homology"/>
<comment type="caution">
    <text evidence="12">The sequence shown here is derived from an EMBL/GenBank/DDBJ whole genome shotgun (WGS) entry which is preliminary data.</text>
</comment>
<keyword evidence="13" id="KW-1185">Reference proteome</keyword>
<dbReference type="EC" id="6.1.1.7" evidence="9"/>
<keyword evidence="9" id="KW-0479">Metal-binding</keyword>
<comment type="domain">
    <text evidence="9">Consists of three domains; the N-terminal catalytic domain, the editing domain and the C-terminal C-Ala domain. The editing domain removes incorrectly charged amino acids, while the C-Ala domain, along with tRNA(Ala), serves as a bridge to cooperatively bring together the editing and aminoacylation centers thus stimulating deacylation of misacylated tRNAs.</text>
</comment>
<keyword evidence="9" id="KW-0963">Cytoplasm</keyword>
<dbReference type="SUPFAM" id="SSF101353">
    <property type="entry name" value="Putative anticodon-binding domain of alanyl-tRNA synthetase (AlaRS)"/>
    <property type="match status" value="1"/>
</dbReference>
<dbReference type="SUPFAM" id="SSF50447">
    <property type="entry name" value="Translation proteins"/>
    <property type="match status" value="1"/>
</dbReference>
<dbReference type="InterPro" id="IPR045864">
    <property type="entry name" value="aa-tRNA-synth_II/BPL/LPL"/>
</dbReference>
<dbReference type="NCBIfam" id="TIGR00344">
    <property type="entry name" value="alaS"/>
    <property type="match status" value="1"/>
</dbReference>
<keyword evidence="7 9" id="KW-0648">Protein biosynthesis</keyword>
<evidence type="ECO:0000256" key="3">
    <source>
        <dbReference type="ARBA" id="ARBA00022598"/>
    </source>
</evidence>
<sequence length="884" mass="100237">MNQFEIRQHFIDFFKEKHHLFVPSDSLIPRGDKTLLFTNAGMNQFKDIFLNQRKPPSPRIVNSQKCMRVSGKHNDLEDVGRDTYHHTFFEMLGNWSFGDYYKKEAILFAWELMTAIWQLPKEKLWATYYKDDEEARQIWADETDINQKQILPFDEKDNFWEMGETGPCGPCSEIHIDLGSDFCHLRNEPDHHCGVNMNCPRFIELWNLVFIQYNKDGQGTLSPLPYKHIDTGMGFERLVAVLQGKKSNYDTDIFRPLISHIEEMSNTPYGQEGQHNVSMRVIADHIRAVTFLISDGIFPSNEGRGYVLRRILRRAVRHGKLLELTEPFLYQLASTCIDTMAAAYPELKEDPNNTILIIKKEEERFRQTLHRGLFILEGMIEKNKQAQKSVLSGQDMFLLYDTYGFPSDLTKELLEEHNIGLDESGFQEAMALQKAKGRSSWEGTERLKQEEELARTYQDIAPTVFVGYQQVSDNSNVIALFLEGQPIDEAPSGMTVECLLDKTPFYGEAGGQVGDIGLLTSATGSSQVLNTTRTPQGHFIHHIKVEQGTLSLGDTVTAKIDTQRRDDIRRNHTSTHLLHAVLREILGDHVRQAGSLVSPDHFRFDFTHFERISQSDLVLIEREINRLILANIDVHSETTSFDTAVQEGAMALFDEKYASEVRMIRIPGISLELCGGTHVHKTGDIGLLKIRHEGGIAAGIRRIEAITGKKAHSWIVHLDQEVHEIASLLKTSEDRLKQKISCVLIQNKELEKEIVILRNSIMKNELRRMMDETVEINGIKVVINHLHHMDTNDLRSLCDQVKQKIERAIIILASERAGKVIMVAAVTAALIPAFHAGKLVNQIARMLGGGGGGRADFAQAGGKFVDKIDEVLAEVPDLITQLVK</sequence>
<dbReference type="SMART" id="SM00863">
    <property type="entry name" value="tRNA_SAD"/>
    <property type="match status" value="1"/>
</dbReference>
<keyword evidence="3 9" id="KW-0436">Ligase</keyword>
<dbReference type="Gene3D" id="6.10.250.550">
    <property type="match status" value="1"/>
</dbReference>
<evidence type="ECO:0000256" key="7">
    <source>
        <dbReference type="ARBA" id="ARBA00022917"/>
    </source>
</evidence>
<dbReference type="InterPro" id="IPR018164">
    <property type="entry name" value="Ala-tRNA-synth_IIc_N"/>
</dbReference>
<gene>
    <name evidence="9 12" type="primary">alaS</name>
    <name evidence="12" type="ORF">ACFL27_04355</name>
</gene>
<feature type="coiled-coil region" evidence="10">
    <location>
        <begin position="733"/>
        <end position="767"/>
    </location>
</feature>
<evidence type="ECO:0000256" key="2">
    <source>
        <dbReference type="ARBA" id="ARBA00022555"/>
    </source>
</evidence>
<keyword evidence="10" id="KW-0175">Coiled coil</keyword>
<dbReference type="Gene3D" id="3.30.980.10">
    <property type="entry name" value="Threonyl-trna Synthetase, Chain A, domain 2"/>
    <property type="match status" value="1"/>
</dbReference>
<evidence type="ECO:0000256" key="6">
    <source>
        <dbReference type="ARBA" id="ARBA00022884"/>
    </source>
</evidence>
<dbReference type="InterPro" id="IPR018165">
    <property type="entry name" value="Ala-tRNA-synth_IIc_core"/>
</dbReference>
<dbReference type="PROSITE" id="PS50860">
    <property type="entry name" value="AA_TRNA_LIGASE_II_ALA"/>
    <property type="match status" value="1"/>
</dbReference>
<keyword evidence="9" id="KW-0862">Zinc</keyword>
<dbReference type="Gene3D" id="3.30.54.20">
    <property type="match status" value="1"/>
</dbReference>
<dbReference type="PANTHER" id="PTHR11777">
    <property type="entry name" value="ALANYL-TRNA SYNTHETASE"/>
    <property type="match status" value="1"/>
</dbReference>
<dbReference type="InterPro" id="IPR003156">
    <property type="entry name" value="DHHA1_dom"/>
</dbReference>
<keyword evidence="8 9" id="KW-0030">Aminoacyl-tRNA synthetase</keyword>
<name>A0ABV6YTB9_UNCC1</name>
<keyword evidence="2 9" id="KW-0820">tRNA-binding</keyword>
<dbReference type="Gene3D" id="3.30.930.10">
    <property type="entry name" value="Bira Bifunctional Protein, Domain 2"/>
    <property type="match status" value="1"/>
</dbReference>
<dbReference type="Pfam" id="PF07973">
    <property type="entry name" value="tRNA_SAD"/>
    <property type="match status" value="1"/>
</dbReference>
<dbReference type="InterPro" id="IPR009000">
    <property type="entry name" value="Transl_B-barrel_sf"/>
</dbReference>
<dbReference type="InterPro" id="IPR002318">
    <property type="entry name" value="Ala-tRNA-lgiase_IIc"/>
</dbReference>
<organism evidence="12 13">
    <name type="scientific">candidate division CSSED10-310 bacterium</name>
    <dbReference type="NCBI Taxonomy" id="2855610"/>
    <lineage>
        <taxon>Bacteria</taxon>
        <taxon>Bacteria division CSSED10-310</taxon>
    </lineage>
</organism>
<evidence type="ECO:0000313" key="12">
    <source>
        <dbReference type="EMBL" id="MFC1849423.1"/>
    </source>
</evidence>
<evidence type="ECO:0000313" key="13">
    <source>
        <dbReference type="Proteomes" id="UP001594351"/>
    </source>
</evidence>
<dbReference type="CDD" id="cd00673">
    <property type="entry name" value="AlaRS_core"/>
    <property type="match status" value="1"/>
</dbReference>
<dbReference type="InterPro" id="IPR018163">
    <property type="entry name" value="Thr/Ala-tRNA-synth_IIc_edit"/>
</dbReference>
<evidence type="ECO:0000256" key="10">
    <source>
        <dbReference type="SAM" id="Coils"/>
    </source>
</evidence>
<dbReference type="Pfam" id="PF01411">
    <property type="entry name" value="tRNA-synt_2c"/>
    <property type="match status" value="1"/>
</dbReference>
<feature type="binding site" evidence="9">
    <location>
        <position position="674"/>
    </location>
    <ligand>
        <name>Zn(2+)</name>
        <dbReference type="ChEBI" id="CHEBI:29105"/>
    </ligand>
</feature>
<comment type="similarity">
    <text evidence="1 9">Belongs to the class-II aminoacyl-tRNA synthetase family.</text>
</comment>
<dbReference type="InterPro" id="IPR023033">
    <property type="entry name" value="Ala_tRNA_ligase_euk/bac"/>
</dbReference>
<dbReference type="HAMAP" id="MF_00036_B">
    <property type="entry name" value="Ala_tRNA_synth_B"/>
    <property type="match status" value="1"/>
</dbReference>
<dbReference type="InterPro" id="IPR018162">
    <property type="entry name" value="Ala-tRNA-ligase_IIc_anticod-bd"/>
</dbReference>
<dbReference type="EMBL" id="JBHPBY010000038">
    <property type="protein sequence ID" value="MFC1849423.1"/>
    <property type="molecule type" value="Genomic_DNA"/>
</dbReference>